<dbReference type="OrthoDB" id="5343483at2759"/>
<dbReference type="OMA" id="PHEAVAC"/>
<keyword evidence="3" id="KW-1185">Reference proteome</keyword>
<dbReference type="GeneID" id="93580189"/>
<reference evidence="3" key="1">
    <citation type="journal article" date="2017" name="Genome Biol.">
        <title>Comparative genomics reveals high biological diversity and specific adaptations in the industrially and medically important fungal genus Aspergillus.</title>
        <authorList>
            <person name="de Vries R.P."/>
            <person name="Riley R."/>
            <person name="Wiebenga A."/>
            <person name="Aguilar-Osorio G."/>
            <person name="Amillis S."/>
            <person name="Uchima C.A."/>
            <person name="Anderluh G."/>
            <person name="Asadollahi M."/>
            <person name="Askin M."/>
            <person name="Barry K."/>
            <person name="Battaglia E."/>
            <person name="Bayram O."/>
            <person name="Benocci T."/>
            <person name="Braus-Stromeyer S.A."/>
            <person name="Caldana C."/>
            <person name="Canovas D."/>
            <person name="Cerqueira G.C."/>
            <person name="Chen F."/>
            <person name="Chen W."/>
            <person name="Choi C."/>
            <person name="Clum A."/>
            <person name="Dos Santos R.A."/>
            <person name="Damasio A.R."/>
            <person name="Diallinas G."/>
            <person name="Emri T."/>
            <person name="Fekete E."/>
            <person name="Flipphi M."/>
            <person name="Freyberg S."/>
            <person name="Gallo A."/>
            <person name="Gournas C."/>
            <person name="Habgood R."/>
            <person name="Hainaut M."/>
            <person name="Harispe M.L."/>
            <person name="Henrissat B."/>
            <person name="Hilden K.S."/>
            <person name="Hope R."/>
            <person name="Hossain A."/>
            <person name="Karabika E."/>
            <person name="Karaffa L."/>
            <person name="Karanyi Z."/>
            <person name="Krasevec N."/>
            <person name="Kuo A."/>
            <person name="Kusch H."/>
            <person name="LaButti K."/>
            <person name="Lagendijk E.L."/>
            <person name="Lapidus A."/>
            <person name="Levasseur A."/>
            <person name="Lindquist E."/>
            <person name="Lipzen A."/>
            <person name="Logrieco A.F."/>
            <person name="MacCabe A."/>
            <person name="Maekelae M.R."/>
            <person name="Malavazi I."/>
            <person name="Melin P."/>
            <person name="Meyer V."/>
            <person name="Mielnichuk N."/>
            <person name="Miskei M."/>
            <person name="Molnar A.P."/>
            <person name="Mule G."/>
            <person name="Ngan C.Y."/>
            <person name="Orejas M."/>
            <person name="Orosz E."/>
            <person name="Ouedraogo J.P."/>
            <person name="Overkamp K.M."/>
            <person name="Park H.-S."/>
            <person name="Perrone G."/>
            <person name="Piumi F."/>
            <person name="Punt P.J."/>
            <person name="Ram A.F."/>
            <person name="Ramon A."/>
            <person name="Rauscher S."/>
            <person name="Record E."/>
            <person name="Riano-Pachon D.M."/>
            <person name="Robert V."/>
            <person name="Roehrig J."/>
            <person name="Ruller R."/>
            <person name="Salamov A."/>
            <person name="Salih N.S."/>
            <person name="Samson R.A."/>
            <person name="Sandor E."/>
            <person name="Sanguinetti M."/>
            <person name="Schuetze T."/>
            <person name="Sepcic K."/>
            <person name="Shelest E."/>
            <person name="Sherlock G."/>
            <person name="Sophianopoulou V."/>
            <person name="Squina F.M."/>
            <person name="Sun H."/>
            <person name="Susca A."/>
            <person name="Todd R.B."/>
            <person name="Tsang A."/>
            <person name="Unkles S.E."/>
            <person name="van de Wiele N."/>
            <person name="van Rossen-Uffink D."/>
            <person name="Oliveira J.V."/>
            <person name="Vesth T.C."/>
            <person name="Visser J."/>
            <person name="Yu J.-H."/>
            <person name="Zhou M."/>
            <person name="Andersen M.R."/>
            <person name="Archer D.B."/>
            <person name="Baker S.E."/>
            <person name="Benoit I."/>
            <person name="Brakhage A.A."/>
            <person name="Braus G.H."/>
            <person name="Fischer R."/>
            <person name="Frisvad J.C."/>
            <person name="Goldman G.H."/>
            <person name="Houbraken J."/>
            <person name="Oakley B."/>
            <person name="Pocsi I."/>
            <person name="Scazzocchio C."/>
            <person name="Seiboth B."/>
            <person name="vanKuyk P.A."/>
            <person name="Wortman J."/>
            <person name="Dyer P.S."/>
            <person name="Grigoriev I.V."/>
        </authorList>
    </citation>
    <scope>NUCLEOTIDE SEQUENCE [LARGE SCALE GENOMIC DNA]</scope>
    <source>
        <strain evidence="3">CBS 101740 / IMI 381727 / IBT 21946</strain>
    </source>
</reference>
<gene>
    <name evidence="2" type="ORF">ASPBRDRAFT_57159</name>
</gene>
<name>A0A1L9UCT8_ASPBC</name>
<protein>
    <submittedName>
        <fullName evidence="2">Uncharacterized protein</fullName>
    </submittedName>
</protein>
<organism evidence="2 3">
    <name type="scientific">Aspergillus brasiliensis (strain CBS 101740 / IMI 381727 / IBT 21946)</name>
    <dbReference type="NCBI Taxonomy" id="767769"/>
    <lineage>
        <taxon>Eukaryota</taxon>
        <taxon>Fungi</taxon>
        <taxon>Dikarya</taxon>
        <taxon>Ascomycota</taxon>
        <taxon>Pezizomycotina</taxon>
        <taxon>Eurotiomycetes</taxon>
        <taxon>Eurotiomycetidae</taxon>
        <taxon>Eurotiales</taxon>
        <taxon>Aspergillaceae</taxon>
        <taxon>Aspergillus</taxon>
        <taxon>Aspergillus subgen. Circumdati</taxon>
    </lineage>
</organism>
<dbReference type="EMBL" id="KV878688">
    <property type="protein sequence ID" value="OJJ69495.1"/>
    <property type="molecule type" value="Genomic_DNA"/>
</dbReference>
<dbReference type="RefSeq" id="XP_067476744.1">
    <property type="nucleotide sequence ID" value="XM_067627701.1"/>
</dbReference>
<feature type="compositionally biased region" description="Basic and acidic residues" evidence="1">
    <location>
        <begin position="78"/>
        <end position="94"/>
    </location>
</feature>
<feature type="region of interest" description="Disordered" evidence="1">
    <location>
        <begin position="1"/>
        <end position="37"/>
    </location>
</feature>
<accession>A0A1L9UCT8</accession>
<proteinExistence type="predicted"/>
<feature type="region of interest" description="Disordered" evidence="1">
    <location>
        <begin position="78"/>
        <end position="102"/>
    </location>
</feature>
<evidence type="ECO:0000313" key="2">
    <source>
        <dbReference type="EMBL" id="OJJ69495.1"/>
    </source>
</evidence>
<evidence type="ECO:0000313" key="3">
    <source>
        <dbReference type="Proteomes" id="UP000184499"/>
    </source>
</evidence>
<dbReference type="AlphaFoldDB" id="A0A1L9UCT8"/>
<dbReference type="Proteomes" id="UP000184499">
    <property type="component" value="Unassembled WGS sequence"/>
</dbReference>
<evidence type="ECO:0000256" key="1">
    <source>
        <dbReference type="SAM" id="MobiDB-lite"/>
    </source>
</evidence>
<feature type="compositionally biased region" description="Polar residues" evidence="1">
    <location>
        <begin position="26"/>
        <end position="37"/>
    </location>
</feature>
<sequence length="297" mass="33514">MPAGLKRKATDEPQCPSARPRGHSRPQPTTRWSIEPNSIDSIIRNNSRDRLYVPPVAWTSKHLQHLNCGFILQKGQIKERRESQADPPVHDLRKPNMPSGLRRTSLACRPSADVTDSHSHEHLSFYFRRQPAATVWTEGVFSRNCAGPSLAYVTFDGIQARRSKYVHNSPGKTFNEPVFRTCDKKLRSLQPANTVEDPYIMGILIALAQEQWRHRQRNEDTQPTAHLRRPPRLPVVAQTEALMTVASVSGFHLCRVPQKIRRTVALFTELPGCGGIPSYQSSIPYKVVEQATPSTLC</sequence>
<dbReference type="VEuPathDB" id="FungiDB:ASPBRDRAFT_57159"/>